<dbReference type="InterPro" id="IPR017871">
    <property type="entry name" value="ABC_transporter-like_CS"/>
</dbReference>
<dbReference type="InterPro" id="IPR003593">
    <property type="entry name" value="AAA+_ATPase"/>
</dbReference>
<dbReference type="Pfam" id="PF02129">
    <property type="entry name" value="Peptidase_S15"/>
    <property type="match status" value="1"/>
</dbReference>
<dbReference type="InterPro" id="IPR008979">
    <property type="entry name" value="Galactose-bd-like_sf"/>
</dbReference>
<dbReference type="SUPFAM" id="SSF49785">
    <property type="entry name" value="Galactose-binding domain-like"/>
    <property type="match status" value="1"/>
</dbReference>
<dbReference type="GO" id="GO:0005524">
    <property type="term" value="F:ATP binding"/>
    <property type="evidence" value="ECO:0007669"/>
    <property type="project" value="UniProtKB-KW"/>
</dbReference>
<dbReference type="SMART" id="SM00939">
    <property type="entry name" value="PepX_C"/>
    <property type="match status" value="1"/>
</dbReference>
<dbReference type="InterPro" id="IPR003439">
    <property type="entry name" value="ABC_transporter-like_ATP-bd"/>
</dbReference>
<keyword evidence="10" id="KW-1185">Reference proteome</keyword>
<feature type="region of interest" description="Disordered" evidence="6">
    <location>
        <begin position="245"/>
        <end position="285"/>
    </location>
</feature>
<feature type="compositionally biased region" description="Gly residues" evidence="6">
    <location>
        <begin position="258"/>
        <end position="270"/>
    </location>
</feature>
<evidence type="ECO:0000256" key="5">
    <source>
        <dbReference type="ARBA" id="ARBA00022840"/>
    </source>
</evidence>
<dbReference type="PANTHER" id="PTHR43335">
    <property type="entry name" value="ABC TRANSPORTER, ATP-BINDING PROTEIN"/>
    <property type="match status" value="1"/>
</dbReference>
<dbReference type="Gene3D" id="2.60.120.260">
    <property type="entry name" value="Galactose-binding domain-like"/>
    <property type="match status" value="1"/>
</dbReference>
<keyword evidence="7" id="KW-1133">Transmembrane helix</keyword>
<evidence type="ECO:0000256" key="2">
    <source>
        <dbReference type="ARBA" id="ARBA00022448"/>
    </source>
</evidence>
<dbReference type="SMART" id="SM00382">
    <property type="entry name" value="AAA"/>
    <property type="match status" value="1"/>
</dbReference>
<dbReference type="Proteomes" id="UP000239210">
    <property type="component" value="Unassembled WGS sequence"/>
</dbReference>
<dbReference type="GO" id="GO:0008239">
    <property type="term" value="F:dipeptidyl-peptidase activity"/>
    <property type="evidence" value="ECO:0007669"/>
    <property type="project" value="InterPro"/>
</dbReference>
<feature type="domain" description="ABC transporter" evidence="8">
    <location>
        <begin position="687"/>
        <end position="915"/>
    </location>
</feature>
<name>A0A2T0TC73_9ACTN</name>
<reference evidence="9 10" key="1">
    <citation type="submission" date="2018-03" db="EMBL/GenBank/DDBJ databases">
        <title>Genomic Encyclopedia of Archaeal and Bacterial Type Strains, Phase II (KMG-II): from individual species to whole genera.</title>
        <authorList>
            <person name="Goeker M."/>
        </authorList>
    </citation>
    <scope>NUCLEOTIDE SEQUENCE [LARGE SCALE GENOMIC DNA]</scope>
    <source>
        <strain evidence="9 10">DSM 45416</strain>
    </source>
</reference>
<evidence type="ECO:0000256" key="3">
    <source>
        <dbReference type="ARBA" id="ARBA00022741"/>
    </source>
</evidence>
<keyword evidence="5 9" id="KW-0067">ATP-binding</keyword>
<evidence type="ECO:0000313" key="9">
    <source>
        <dbReference type="EMBL" id="PRY43238.1"/>
    </source>
</evidence>
<dbReference type="InterPro" id="IPR029058">
    <property type="entry name" value="AB_hydrolase_fold"/>
</dbReference>
<feature type="transmembrane region" description="Helical" evidence="7">
    <location>
        <begin position="646"/>
        <end position="667"/>
    </location>
</feature>
<evidence type="ECO:0000256" key="7">
    <source>
        <dbReference type="SAM" id="Phobius"/>
    </source>
</evidence>
<dbReference type="Pfam" id="PF00005">
    <property type="entry name" value="ABC_tran"/>
    <property type="match status" value="1"/>
</dbReference>
<sequence length="985" mass="99998">MRPHRGPVRSRPRSGARATLGALTALLLAGTVLVSLPSVALAAEDVGTEEARIPSGSGADAVELDTTLYLPASASADAPAPAVVLAHGFGGSKQSVADDAADLAGRGYVVMTYSARGFGASTGQIGLDDPRYEVADLSTLIDVLAERDDVLRDGDGDPRVGVAGASYGGALSLLGAAYDDRVDAIAPQITWNSLTAALFPSQTGTVEAGTPAATPQDADAGVYKRLWAGLFFGVGSVPTGLLGQVGGGSEATTEDGGDGGPGDGGSGGGTAAAPASVPELPVDPSTLDPAAVAQALTCGRFRADICAAYQDAAATGTLTPEIAAVLDRSSPAGVLDRITAPTLLVQGTEDSLFGLGQADANARGIAATGTEVKVVWYAGGHDSQATERETAELRDLVAGWFDWHLRDEGDPARGEDPGTGFRFPAPTGLGSGLGTVQGGSQSVVAGTYPGLDDGAAAERTELAVDGPTQPVVTPAGGTPAAITTVPGLGALASALAGTAVEIPGQFATFATEPLEEAVEVVGAPTVDLAVAAPSGSATLFAKLYDVGPDGAQTLPGGLVAPLALTGLSADPTAPTEVTVTLPGIVHRFEAGHTMRVVVSSTDQAFALPAESSVYSVALAGADDGGTALAVPTVEGQAQADGGTSRWWWLLAAVVALGLLGALAGWLWGRRRRRVTSVVEPDGEDVPLRFKGVTKAYKDGFVAVRDLSFEVRRGQVLGLLGPNGAGKTTSLRMLMGLIRPTEGRISVFGHAAGPGAPVLSRLGSFVEGTGLMPHLSGRDNLTLYWAATGRPAGDAHMEEAIEVAGLGAAIDRPVRRYSQGMRQRVAIAQAMLGLPDLLVLDEPTNGLDPPQIHAMREVLRSYAATGRTVIVSSHLLSEIEQTCTHVVVMAKGQKIAQGTVEEIVGTGGAVLVGLSDPADADRAAAVLSGLPGVTVERTDEGLVADLGDRTTRAAALQALVAADVAVDQFTPRRRLEDAFLALVGEN</sequence>
<keyword evidence="7" id="KW-0812">Transmembrane</keyword>
<comment type="similarity">
    <text evidence="1">Belongs to the ABC transporter superfamily.</text>
</comment>
<evidence type="ECO:0000259" key="8">
    <source>
        <dbReference type="PROSITE" id="PS50893"/>
    </source>
</evidence>
<dbReference type="InterPro" id="IPR013736">
    <property type="entry name" value="Xaa-Pro_dipept_C"/>
</dbReference>
<dbReference type="PANTHER" id="PTHR43335:SF4">
    <property type="entry name" value="ABC TRANSPORTER, ATP-BINDING PROTEIN"/>
    <property type="match status" value="1"/>
</dbReference>
<dbReference type="Gene3D" id="3.40.50.300">
    <property type="entry name" value="P-loop containing nucleotide triphosphate hydrolases"/>
    <property type="match status" value="1"/>
</dbReference>
<dbReference type="PROSITE" id="PS00211">
    <property type="entry name" value="ABC_TRANSPORTER_1"/>
    <property type="match status" value="1"/>
</dbReference>
<comment type="caution">
    <text evidence="9">The sequence shown here is derived from an EMBL/GenBank/DDBJ whole genome shotgun (WGS) entry which is preliminary data.</text>
</comment>
<dbReference type="Pfam" id="PF08530">
    <property type="entry name" value="PepX_C"/>
    <property type="match status" value="1"/>
</dbReference>
<protein>
    <submittedName>
        <fullName evidence="9">ABC-2 type transport system ATP-binding protein</fullName>
    </submittedName>
</protein>
<dbReference type="PROSITE" id="PS50893">
    <property type="entry name" value="ABC_TRANSPORTER_2"/>
    <property type="match status" value="1"/>
</dbReference>
<keyword evidence="4" id="KW-0378">Hydrolase</keyword>
<accession>A0A2T0TC73</accession>
<dbReference type="SUPFAM" id="SSF53474">
    <property type="entry name" value="alpha/beta-Hydrolases"/>
    <property type="match status" value="1"/>
</dbReference>
<evidence type="ECO:0000256" key="1">
    <source>
        <dbReference type="ARBA" id="ARBA00005417"/>
    </source>
</evidence>
<dbReference type="AlphaFoldDB" id="A0A2T0TC73"/>
<proteinExistence type="inferred from homology"/>
<evidence type="ECO:0000256" key="6">
    <source>
        <dbReference type="SAM" id="MobiDB-lite"/>
    </source>
</evidence>
<dbReference type="EMBL" id="PVTG01000017">
    <property type="protein sequence ID" value="PRY43238.1"/>
    <property type="molecule type" value="Genomic_DNA"/>
</dbReference>
<dbReference type="OrthoDB" id="9804819at2"/>
<dbReference type="Gene3D" id="3.40.50.1820">
    <property type="entry name" value="alpha/beta hydrolase"/>
    <property type="match status" value="2"/>
</dbReference>
<dbReference type="GO" id="GO:0016887">
    <property type="term" value="F:ATP hydrolysis activity"/>
    <property type="evidence" value="ECO:0007669"/>
    <property type="project" value="InterPro"/>
</dbReference>
<dbReference type="InterPro" id="IPR027417">
    <property type="entry name" value="P-loop_NTPase"/>
</dbReference>
<gene>
    <name evidence="9" type="ORF">LY71_11798</name>
</gene>
<organism evidence="9 10">
    <name type="scientific">Geodermatophilus tzadiensis</name>
    <dbReference type="NCBI Taxonomy" id="1137988"/>
    <lineage>
        <taxon>Bacteria</taxon>
        <taxon>Bacillati</taxon>
        <taxon>Actinomycetota</taxon>
        <taxon>Actinomycetes</taxon>
        <taxon>Geodermatophilales</taxon>
        <taxon>Geodermatophilaceae</taxon>
        <taxon>Geodermatophilus</taxon>
    </lineage>
</organism>
<dbReference type="SUPFAM" id="SSF52540">
    <property type="entry name" value="P-loop containing nucleoside triphosphate hydrolases"/>
    <property type="match status" value="1"/>
</dbReference>
<dbReference type="InterPro" id="IPR000383">
    <property type="entry name" value="Xaa-Pro-like_dom"/>
</dbReference>
<keyword evidence="7" id="KW-0472">Membrane</keyword>
<keyword evidence="3" id="KW-0547">Nucleotide-binding</keyword>
<evidence type="ECO:0000256" key="4">
    <source>
        <dbReference type="ARBA" id="ARBA00022801"/>
    </source>
</evidence>
<evidence type="ECO:0000313" key="10">
    <source>
        <dbReference type="Proteomes" id="UP000239210"/>
    </source>
</evidence>
<keyword evidence="2" id="KW-0813">Transport</keyword>